<evidence type="ECO:0000313" key="9">
    <source>
        <dbReference type="Proteomes" id="UP001186944"/>
    </source>
</evidence>
<keyword evidence="1" id="KW-0347">Helicase</keyword>
<keyword evidence="1" id="KW-0233">DNA recombination</keyword>
<organism evidence="8 9">
    <name type="scientific">Pinctada imbricata</name>
    <name type="common">Atlantic pearl-oyster</name>
    <name type="synonym">Pinctada martensii</name>
    <dbReference type="NCBI Taxonomy" id="66713"/>
    <lineage>
        <taxon>Eukaryota</taxon>
        <taxon>Metazoa</taxon>
        <taxon>Spiralia</taxon>
        <taxon>Lophotrochozoa</taxon>
        <taxon>Mollusca</taxon>
        <taxon>Bivalvia</taxon>
        <taxon>Autobranchia</taxon>
        <taxon>Pteriomorphia</taxon>
        <taxon>Pterioida</taxon>
        <taxon>Pterioidea</taxon>
        <taxon>Pteriidae</taxon>
        <taxon>Pinctada</taxon>
    </lineage>
</organism>
<keyword evidence="2" id="KW-0175">Coiled coil</keyword>
<dbReference type="InterPro" id="IPR046700">
    <property type="entry name" value="DUF6570"/>
</dbReference>
<reference evidence="8" key="1">
    <citation type="submission" date="2019-08" db="EMBL/GenBank/DDBJ databases">
        <title>The improved chromosome-level genome for the pearl oyster Pinctada fucata martensii using PacBio sequencing and Hi-C.</title>
        <authorList>
            <person name="Zheng Z."/>
        </authorList>
    </citation>
    <scope>NUCLEOTIDE SEQUENCE</scope>
    <source>
        <strain evidence="8">ZZ-2019</strain>
        <tissue evidence="8">Adductor muscle</tissue>
    </source>
</reference>
<dbReference type="InterPro" id="IPR036691">
    <property type="entry name" value="Endo/exonu/phosph_ase_sf"/>
</dbReference>
<comment type="similarity">
    <text evidence="1">Belongs to the helicase family.</text>
</comment>
<evidence type="ECO:0000259" key="7">
    <source>
        <dbReference type="Pfam" id="PF20209"/>
    </source>
</evidence>
<name>A0AA89C457_PINIB</name>
<dbReference type="EC" id="5.6.2.3" evidence="1"/>
<comment type="cofactor">
    <cofactor evidence="1">
        <name>Mg(2+)</name>
        <dbReference type="ChEBI" id="CHEBI:18420"/>
    </cofactor>
</comment>
<evidence type="ECO:0000256" key="3">
    <source>
        <dbReference type="SAM" id="MobiDB-lite"/>
    </source>
</evidence>
<feature type="domain" description="DNA helicase Pif1-like DEAD-box helicase" evidence="5">
    <location>
        <begin position="1454"/>
        <end position="1659"/>
    </location>
</feature>
<dbReference type="SUPFAM" id="SSF52540">
    <property type="entry name" value="P-loop containing nucleoside triphosphate hydrolases"/>
    <property type="match status" value="2"/>
</dbReference>
<keyword evidence="1" id="KW-0227">DNA damage</keyword>
<feature type="domain" description="Helitron helicase-like" evidence="6">
    <location>
        <begin position="724"/>
        <end position="922"/>
    </location>
</feature>
<dbReference type="PANTHER" id="PTHR47642">
    <property type="entry name" value="ATP-DEPENDENT DNA HELICASE"/>
    <property type="match status" value="1"/>
</dbReference>
<keyword evidence="1" id="KW-0067">ATP-binding</keyword>
<feature type="domain" description="DUF6570" evidence="7">
    <location>
        <begin position="460"/>
        <end position="584"/>
    </location>
</feature>
<keyword evidence="1" id="KW-0234">DNA repair</keyword>
<dbReference type="GO" id="GO:0016787">
    <property type="term" value="F:hydrolase activity"/>
    <property type="evidence" value="ECO:0007669"/>
    <property type="project" value="UniProtKB-KW"/>
</dbReference>
<evidence type="ECO:0000259" key="5">
    <source>
        <dbReference type="Pfam" id="PF05970"/>
    </source>
</evidence>
<dbReference type="Pfam" id="PF05970">
    <property type="entry name" value="PIF1"/>
    <property type="match status" value="1"/>
</dbReference>
<dbReference type="Proteomes" id="UP001186944">
    <property type="component" value="Unassembled WGS sequence"/>
</dbReference>
<dbReference type="InterPro" id="IPR010285">
    <property type="entry name" value="DNA_helicase_pif1-like_DEAD"/>
</dbReference>
<feature type="compositionally biased region" description="Basic and acidic residues" evidence="3">
    <location>
        <begin position="233"/>
        <end position="247"/>
    </location>
</feature>
<dbReference type="GO" id="GO:0006281">
    <property type="term" value="P:DNA repair"/>
    <property type="evidence" value="ECO:0007669"/>
    <property type="project" value="UniProtKB-KW"/>
</dbReference>
<feature type="compositionally biased region" description="Low complexity" evidence="3">
    <location>
        <begin position="603"/>
        <end position="615"/>
    </location>
</feature>
<protein>
    <recommendedName>
        <fullName evidence="1">ATP-dependent DNA helicase</fullName>
        <ecNumber evidence="1">5.6.2.3</ecNumber>
    </recommendedName>
</protein>
<evidence type="ECO:0000256" key="1">
    <source>
        <dbReference type="RuleBase" id="RU363044"/>
    </source>
</evidence>
<dbReference type="PANTHER" id="PTHR47642:SF3">
    <property type="entry name" value="ATP-DEPENDENT DNA HELICASE"/>
    <property type="match status" value="1"/>
</dbReference>
<feature type="compositionally biased region" description="Basic and acidic residues" evidence="3">
    <location>
        <begin position="261"/>
        <end position="304"/>
    </location>
</feature>
<dbReference type="Gene3D" id="3.60.10.10">
    <property type="entry name" value="Endonuclease/exonuclease/phosphatase"/>
    <property type="match status" value="1"/>
</dbReference>
<keyword evidence="1" id="KW-0378">Hydrolase</keyword>
<dbReference type="GO" id="GO:0005524">
    <property type="term" value="F:ATP binding"/>
    <property type="evidence" value="ECO:0007669"/>
    <property type="project" value="UniProtKB-KW"/>
</dbReference>
<feature type="compositionally biased region" description="Basic and acidic residues" evidence="3">
    <location>
        <begin position="315"/>
        <end position="358"/>
    </location>
</feature>
<dbReference type="GO" id="GO:0043139">
    <property type="term" value="F:5'-3' DNA helicase activity"/>
    <property type="evidence" value="ECO:0007669"/>
    <property type="project" value="UniProtKB-EC"/>
</dbReference>
<dbReference type="Gene3D" id="3.90.70.80">
    <property type="match status" value="1"/>
</dbReference>
<dbReference type="InterPro" id="IPR005135">
    <property type="entry name" value="Endo/exonuclease/phosphatase"/>
</dbReference>
<comment type="catalytic activity">
    <reaction evidence="1">
        <text>ATP + H2O = ADP + phosphate + H(+)</text>
        <dbReference type="Rhea" id="RHEA:13065"/>
        <dbReference type="ChEBI" id="CHEBI:15377"/>
        <dbReference type="ChEBI" id="CHEBI:15378"/>
        <dbReference type="ChEBI" id="CHEBI:30616"/>
        <dbReference type="ChEBI" id="CHEBI:43474"/>
        <dbReference type="ChEBI" id="CHEBI:456216"/>
        <dbReference type="EC" id="5.6.2.3"/>
    </reaction>
</comment>
<evidence type="ECO:0000259" key="4">
    <source>
        <dbReference type="Pfam" id="PF03372"/>
    </source>
</evidence>
<dbReference type="InterPro" id="IPR025476">
    <property type="entry name" value="Helitron_helicase-like"/>
</dbReference>
<dbReference type="CDD" id="cd18809">
    <property type="entry name" value="SF1_C_RecD"/>
    <property type="match status" value="1"/>
</dbReference>
<dbReference type="InterPro" id="IPR027417">
    <property type="entry name" value="P-loop_NTPase"/>
</dbReference>
<feature type="domain" description="Endonuclease/exonuclease/phosphatase" evidence="4">
    <location>
        <begin position="1954"/>
        <end position="2154"/>
    </location>
</feature>
<feature type="region of interest" description="Disordered" evidence="3">
    <location>
        <begin position="603"/>
        <end position="622"/>
    </location>
</feature>
<dbReference type="EMBL" id="VSWD01000006">
    <property type="protein sequence ID" value="KAK3100323.1"/>
    <property type="molecule type" value="Genomic_DNA"/>
</dbReference>
<dbReference type="InterPro" id="IPR051055">
    <property type="entry name" value="PIF1_helicase"/>
</dbReference>
<sequence length="2169" mass="249149">MHQNGKWATEFEIIVSAHLLKCYIYTFSDGKWLVYKPPGTEQDRIRGSIYLDHVNGNHYNVVQNVETRNRILEKARSRLEKFNRNKKIKKEKIAQRKRINRALKSNSSCREHIKTSNMSNSDTMIEGRQSGAHMNEGHYKNQIPSIRLNCLECRKHGNNGNKKIQNQISYQKGTSEFQQNKNCPCCELLYSMENEIDKTKEKKKIIHTSSNTTKTEKRNKENKGNQSCRANKKRNEVKKTKLGDIHKPKSSKRKKNNENSNKPREAQSLKRKKNNENSDKPREQQSLKRKNNNENSDKAKEPQSLKRKKNNENSNKPREPKTLNKKKNNENSDKPREPQSLKRKKNNENSDKPREPQSLKRKKNNENSNHPYETLIDKFRFEARKGPVYACACCHRLLFDNQVSHCIPESYSKKNAVVSSIAQGCILDKYKHICTQSCNNNCRESAMWICKTCHRKILSGKVPAESFANGLLLEDVPECLAILNSLEKHLVAKHITFMKMMALPQGGQNAVRGPVVCVPVNMDAVTSLPRHESNNLILRVKLKRKLCYKGYYEYQFVNTSHVHKALQYLLEKNKWYKDVEIKHESNDDVETVIVSCQSDMETITNQSSSISNSDGSSDRQKSAMDSEIEVELSCTNEHKEFEKLNNEGETSVQYDTCLQPCDIGQEVLDYYYDDIFSLAPAEGKNPVRVLQSCGNEAMSFPTLFPSGINTYDQERTVPITLSRYYNNRLMHADGRFAKDTNYIFYSQYVSELKQVIDKTQICLRKAKSKSFEGKKITEDTLLNNCKLRKILHNDEALRFMQPIRGTPSYWQNTQKDLFAMLRQIGIPTWFCSFSAAEFRWPEIVNTILHQQNSDKDFYDLDWTQKSKLLKNDPVSVARMFDHRFHLFLKMIIFSELEPIGKVTDYFYRVEFQQRGSPHVHCLFWIEDAPKIEDGREKVSMFIDKYITCKLPLKEDEDLREIVENVQCHSQKHSKSCRKGNKTCRFNFPRPPSNKTFIAQPNEQNDIKKYDSAEQALQVDAEAGMTMEQAKEIFNTLWEGIQNGRFKQCSDLFQNVGVNQQELETAYDVITNKRVIVLKREPSEVWINQYNPILLRCWNANMDIQYVLDAFSCIVYIVSYISKGEREMGMLLKQTQTEAQEGNLSAQQTMKKVGSAYLNHREVGVQEAVYRICGLHMKECSRQVVFIPIGENPVRISRPLAELRKKKKTDSIQDGESTESDEDSGNEKVWLPNSVDKYLARPQLSEFEKMCLAVFCSAYRFIARSQASKDNKNVYELQQDMGFIQKRTRSENAIIRYFRANAVKSPEAFYRSLLQLFLPYWFERQLKPPGYELYESFYKSGCVRFANDCKLYKVKDIVDANKSDFVRNEEIIDEAEEQLEQIGNLEDAWGNLCPESEKHRHECITDNNDRIDENDVPVEFTSDLIPIDTNSIGSLFTIDHGEISKLAIGQILQSLNDKQKSVFYFVRDWCLRKVLSENPDPFYFFVTGGAGTGKSHLISAIKYEAGRVMSRLSPDADKITIALTAFTGTAAFNISGCTVHHIFKLKKRLPLPYEPLTEQALSPLRSSLEHLEILVIDEVSMIYKRLLYYIHERLVQIKRIKAPFGGVSVLAVGDFFQLPPVKQPKQERLYNSSASYPIDYWNELFKLVELDEIMRQKDDKVFAEMLNTVRIRTSNQPLPTYVCEMLKSRKKDGPNTALHIFSTNNEVNSYNTQLINQECDLISEIPANDYRKDSTSGKYIKLEKSQAGCQNTSNSKNSNDQMPSILLLAPGARVMLTRNINVADGLANGVIGTVNEIVTTNGSASSQQQVKLIRVIFDDERVGKESGKKVNDKIVVDIQRVEDEPTKSCVIRHQFPLKLAWACTAHKVQGMTCKEIVVNLDKVFSPGQAYVALSRATTLEGLYLQYSNDNILDSKLYADKDVQSALVSMKRFTVDFLKVGAKNIEDSQMNITLHNIQSLASHIHYLENDDRFLTSDAIFLTETWIENTMKNREFSLKDFICHHKTREDSYSSSNPQTQNMKISKGGGISVFYKNESEVTVCNTIRCTNIEAMITSMHGGKLYVVVVYNPPSYSSSMFLNNLVEIISKLRKLSKAIIVMGDFNENALKADGPIQKKMKELGFKQIVKDRTTEQGTLIDHVYISENVQASCSIVPTFYSYHEAVAINITNAK</sequence>
<feature type="region of interest" description="Disordered" evidence="3">
    <location>
        <begin position="201"/>
        <end position="371"/>
    </location>
</feature>
<dbReference type="GO" id="GO:0006310">
    <property type="term" value="P:DNA recombination"/>
    <property type="evidence" value="ECO:0007669"/>
    <property type="project" value="UniProtKB-KW"/>
</dbReference>
<feature type="region of interest" description="Disordered" evidence="3">
    <location>
        <begin position="1204"/>
        <end position="1227"/>
    </location>
</feature>
<evidence type="ECO:0000313" key="8">
    <source>
        <dbReference type="EMBL" id="KAK3100323.1"/>
    </source>
</evidence>
<dbReference type="Pfam" id="PF14214">
    <property type="entry name" value="Helitron_like_N"/>
    <property type="match status" value="1"/>
</dbReference>
<keyword evidence="9" id="KW-1185">Reference proteome</keyword>
<feature type="coiled-coil region" evidence="2">
    <location>
        <begin position="65"/>
        <end position="92"/>
    </location>
</feature>
<dbReference type="GO" id="GO:0000723">
    <property type="term" value="P:telomere maintenance"/>
    <property type="evidence" value="ECO:0007669"/>
    <property type="project" value="InterPro"/>
</dbReference>
<gene>
    <name evidence="8" type="ORF">FSP39_018128</name>
</gene>
<feature type="compositionally biased region" description="Basic and acidic residues" evidence="3">
    <location>
        <begin position="214"/>
        <end position="223"/>
    </location>
</feature>
<dbReference type="Pfam" id="PF03372">
    <property type="entry name" value="Exo_endo_phos"/>
    <property type="match status" value="1"/>
</dbReference>
<evidence type="ECO:0000256" key="2">
    <source>
        <dbReference type="SAM" id="Coils"/>
    </source>
</evidence>
<dbReference type="Pfam" id="PF20209">
    <property type="entry name" value="DUF6570"/>
    <property type="match status" value="1"/>
</dbReference>
<dbReference type="Gene3D" id="3.40.50.300">
    <property type="entry name" value="P-loop containing nucleotide triphosphate hydrolases"/>
    <property type="match status" value="1"/>
</dbReference>
<comment type="caution">
    <text evidence="8">The sequence shown here is derived from an EMBL/GenBank/DDBJ whole genome shotgun (WGS) entry which is preliminary data.</text>
</comment>
<evidence type="ECO:0000259" key="6">
    <source>
        <dbReference type="Pfam" id="PF14214"/>
    </source>
</evidence>
<dbReference type="SUPFAM" id="SSF56219">
    <property type="entry name" value="DNase I-like"/>
    <property type="match status" value="1"/>
</dbReference>
<proteinExistence type="inferred from homology"/>
<keyword evidence="1" id="KW-0547">Nucleotide-binding</keyword>
<accession>A0AA89C457</accession>